<dbReference type="Pfam" id="PF13354">
    <property type="entry name" value="Beta-lactamase2"/>
    <property type="match status" value="1"/>
</dbReference>
<feature type="domain" description="Beta-lactamase class A catalytic" evidence="4">
    <location>
        <begin position="109"/>
        <end position="366"/>
    </location>
</feature>
<dbReference type="RefSeq" id="WP_307349952.1">
    <property type="nucleotide sequence ID" value="NZ_JAUSVS010000005.1"/>
</dbReference>
<proteinExistence type="inferred from homology"/>
<keyword evidence="5" id="KW-0378">Hydrolase</keyword>
<dbReference type="PANTHER" id="PTHR35333:SF3">
    <property type="entry name" value="BETA-LACTAMASE-TYPE TRANSPEPTIDASE FOLD CONTAINING PROTEIN"/>
    <property type="match status" value="1"/>
</dbReference>
<dbReference type="PANTHER" id="PTHR35333">
    <property type="entry name" value="BETA-LACTAMASE"/>
    <property type="match status" value="1"/>
</dbReference>
<sequence length="400" mass="42199">MRVLQTASDLVGTLALVSGLGLEHVSHKAGGPWQISRIALLVAAIPAIGAMAAHEATSSAKATPIAVAAAPANVAPAYRLKPVVDAPGAPAALQARLAEIVEAYGEPVGIAVSDVSAGWVAQVNGDQPFPQQSVSKTWVAIAVMDAVDAGRVRLEDTVMLTEADRSVFFQPVSANITPEGYPIKIKDLLRRALVTSDNAANDKLMRLVGGADAVREVIERKGLEGITVGAEERHLQARIAGMVWKDSYGDGSFNQVRARLKPEIRDIAMAAYLNNPLDGATPVGIVRALSGLKLGQLLSPASSQVILEDMADARTGPRRLRGGLPAGWHIAHKTGTGQDWRGASVGINDIALITAPDGHVYSVAVMIRRTRQPVPSRLEMMQSVTRAVVNTWATAKTRSA</sequence>
<evidence type="ECO:0000256" key="3">
    <source>
        <dbReference type="ARBA" id="ARBA00012865"/>
    </source>
</evidence>
<evidence type="ECO:0000259" key="4">
    <source>
        <dbReference type="Pfam" id="PF13354"/>
    </source>
</evidence>
<dbReference type="Proteomes" id="UP001228905">
    <property type="component" value="Unassembled WGS sequence"/>
</dbReference>
<evidence type="ECO:0000256" key="2">
    <source>
        <dbReference type="ARBA" id="ARBA00009009"/>
    </source>
</evidence>
<dbReference type="InterPro" id="IPR012338">
    <property type="entry name" value="Beta-lactam/transpept-like"/>
</dbReference>
<comment type="catalytic activity">
    <reaction evidence="1">
        <text>a beta-lactam + H2O = a substituted beta-amino acid</text>
        <dbReference type="Rhea" id="RHEA:20401"/>
        <dbReference type="ChEBI" id="CHEBI:15377"/>
        <dbReference type="ChEBI" id="CHEBI:35627"/>
        <dbReference type="ChEBI" id="CHEBI:140347"/>
        <dbReference type="EC" id="3.5.2.6"/>
    </reaction>
</comment>
<evidence type="ECO:0000313" key="5">
    <source>
        <dbReference type="EMBL" id="MDQ0464935.1"/>
    </source>
</evidence>
<comment type="similarity">
    <text evidence="2">Belongs to the class-A beta-lactamase family.</text>
</comment>
<evidence type="ECO:0000256" key="1">
    <source>
        <dbReference type="ARBA" id="ARBA00001526"/>
    </source>
</evidence>
<evidence type="ECO:0000313" key="6">
    <source>
        <dbReference type="Proteomes" id="UP001228905"/>
    </source>
</evidence>
<accession>A0ABU0ISE8</accession>
<dbReference type="InterPro" id="IPR000871">
    <property type="entry name" value="Beta-lactam_class-A"/>
</dbReference>
<protein>
    <recommendedName>
        <fullName evidence="3">beta-lactamase</fullName>
        <ecNumber evidence="3">3.5.2.6</ecNumber>
    </recommendedName>
</protein>
<dbReference type="InterPro" id="IPR045155">
    <property type="entry name" value="Beta-lactam_cat"/>
</dbReference>
<reference evidence="5 6" key="1">
    <citation type="submission" date="2023-07" db="EMBL/GenBank/DDBJ databases">
        <title>Genomic Encyclopedia of Type Strains, Phase IV (KMG-IV): sequencing the most valuable type-strain genomes for metagenomic binning, comparative biology and taxonomic classification.</title>
        <authorList>
            <person name="Goeker M."/>
        </authorList>
    </citation>
    <scope>NUCLEOTIDE SEQUENCE [LARGE SCALE GENOMIC DNA]</scope>
    <source>
        <strain evidence="5 6">DSM 18695</strain>
    </source>
</reference>
<name>A0ABU0ISE8_9CAUL</name>
<dbReference type="PRINTS" id="PR00118">
    <property type="entry name" value="BLACTAMASEA"/>
</dbReference>
<dbReference type="GO" id="GO:0008800">
    <property type="term" value="F:beta-lactamase activity"/>
    <property type="evidence" value="ECO:0007669"/>
    <property type="project" value="UniProtKB-EC"/>
</dbReference>
<dbReference type="EMBL" id="JAUSVS010000005">
    <property type="protein sequence ID" value="MDQ0464935.1"/>
    <property type="molecule type" value="Genomic_DNA"/>
</dbReference>
<dbReference type="Gene3D" id="3.40.710.10">
    <property type="entry name" value="DD-peptidase/beta-lactamase superfamily"/>
    <property type="match status" value="1"/>
</dbReference>
<organism evidence="5 6">
    <name type="scientific">Caulobacter ginsengisoli</name>
    <dbReference type="NCBI Taxonomy" id="400775"/>
    <lineage>
        <taxon>Bacteria</taxon>
        <taxon>Pseudomonadati</taxon>
        <taxon>Pseudomonadota</taxon>
        <taxon>Alphaproteobacteria</taxon>
        <taxon>Caulobacterales</taxon>
        <taxon>Caulobacteraceae</taxon>
        <taxon>Caulobacter</taxon>
    </lineage>
</organism>
<comment type="caution">
    <text evidence="5">The sequence shown here is derived from an EMBL/GenBank/DDBJ whole genome shotgun (WGS) entry which is preliminary data.</text>
</comment>
<dbReference type="EC" id="3.5.2.6" evidence="3"/>
<keyword evidence="6" id="KW-1185">Reference proteome</keyword>
<gene>
    <name evidence="5" type="ORF">QO010_002719</name>
</gene>
<dbReference type="SUPFAM" id="SSF56601">
    <property type="entry name" value="beta-lactamase/transpeptidase-like"/>
    <property type="match status" value="1"/>
</dbReference>